<dbReference type="AlphaFoldDB" id="A0A5E4D9Z0"/>
<sequence>MPRSWEVLAETRVGPWPSHPGFPYHLAVTWRAQRCPHHCLPSSSISSSQPACQKREGILPKVQSGHGGSVRDLHSRGRRRRADLHLGLSGARDHA</sequence>
<evidence type="ECO:0000256" key="1">
    <source>
        <dbReference type="SAM" id="MobiDB-lite"/>
    </source>
</evidence>
<feature type="region of interest" description="Disordered" evidence="1">
    <location>
        <begin position="43"/>
        <end position="95"/>
    </location>
</feature>
<name>A0A5E4D9Z0_MARMO</name>
<accession>A0A5E4D9Z0</accession>
<reference evidence="2" key="1">
    <citation type="submission" date="2019-04" db="EMBL/GenBank/DDBJ databases">
        <authorList>
            <person name="Alioto T."/>
            <person name="Alioto T."/>
        </authorList>
    </citation>
    <scope>NUCLEOTIDE SEQUENCE [LARGE SCALE GENOMIC DNA]</scope>
</reference>
<evidence type="ECO:0000313" key="2">
    <source>
        <dbReference type="EMBL" id="VTJ89981.1"/>
    </source>
</evidence>
<feature type="non-terminal residue" evidence="2">
    <location>
        <position position="95"/>
    </location>
</feature>
<organism evidence="2 3">
    <name type="scientific">Marmota monax</name>
    <name type="common">Woodchuck</name>
    <dbReference type="NCBI Taxonomy" id="9995"/>
    <lineage>
        <taxon>Eukaryota</taxon>
        <taxon>Metazoa</taxon>
        <taxon>Chordata</taxon>
        <taxon>Craniata</taxon>
        <taxon>Vertebrata</taxon>
        <taxon>Euteleostomi</taxon>
        <taxon>Mammalia</taxon>
        <taxon>Eutheria</taxon>
        <taxon>Euarchontoglires</taxon>
        <taxon>Glires</taxon>
        <taxon>Rodentia</taxon>
        <taxon>Sciuromorpha</taxon>
        <taxon>Sciuridae</taxon>
        <taxon>Xerinae</taxon>
        <taxon>Marmotini</taxon>
        <taxon>Marmota</taxon>
    </lineage>
</organism>
<keyword evidence="3" id="KW-1185">Reference proteome</keyword>
<proteinExistence type="predicted"/>
<protein>
    <submittedName>
        <fullName evidence="2">Uncharacterized protein</fullName>
    </submittedName>
</protein>
<evidence type="ECO:0000313" key="3">
    <source>
        <dbReference type="Proteomes" id="UP000335636"/>
    </source>
</evidence>
<comment type="caution">
    <text evidence="2">The sequence shown here is derived from an EMBL/GenBank/DDBJ whole genome shotgun (WGS) entry which is preliminary data.</text>
</comment>
<dbReference type="EMBL" id="CABDUW010003986">
    <property type="protein sequence ID" value="VTJ89981.1"/>
    <property type="molecule type" value="Genomic_DNA"/>
</dbReference>
<dbReference type="Proteomes" id="UP000335636">
    <property type="component" value="Unassembled WGS sequence"/>
</dbReference>
<gene>
    <name evidence="2" type="ORF">MONAX_5E008967</name>
</gene>